<dbReference type="InterPro" id="IPR053234">
    <property type="entry name" value="RPM1_Interactor"/>
</dbReference>
<organism evidence="2 3">
    <name type="scientific">Chenopodium quinoa</name>
    <name type="common">Quinoa</name>
    <dbReference type="NCBI Taxonomy" id="63459"/>
    <lineage>
        <taxon>Eukaryota</taxon>
        <taxon>Viridiplantae</taxon>
        <taxon>Streptophyta</taxon>
        <taxon>Embryophyta</taxon>
        <taxon>Tracheophyta</taxon>
        <taxon>Spermatophyta</taxon>
        <taxon>Magnoliopsida</taxon>
        <taxon>eudicotyledons</taxon>
        <taxon>Gunneridae</taxon>
        <taxon>Pentapetalae</taxon>
        <taxon>Caryophyllales</taxon>
        <taxon>Chenopodiaceae</taxon>
        <taxon>Chenopodioideae</taxon>
        <taxon>Atripliceae</taxon>
        <taxon>Chenopodium</taxon>
    </lineage>
</organism>
<feature type="region of interest" description="Disordered" evidence="1">
    <location>
        <begin position="1"/>
        <end position="41"/>
    </location>
</feature>
<sequence length="131" mass="14948">MESGWVKNATASTSPDKEQPLIRSSKPPSPSQSVDQDDDAPDVKVIAQRGKIALRDFPHSRYQCARYPFSKTPHKTHCKLCHCYVCDIAAPCAEWSDHCDADHGPYSDWLYLRRKKRGQDYESDSDLDYVE</sequence>
<name>A0A803L290_CHEQI</name>
<evidence type="ECO:0000313" key="3">
    <source>
        <dbReference type="Proteomes" id="UP000596660"/>
    </source>
</evidence>
<reference evidence="2" key="1">
    <citation type="journal article" date="2017" name="Nature">
        <title>The genome of Chenopodium quinoa.</title>
        <authorList>
            <person name="Jarvis D.E."/>
            <person name="Ho Y.S."/>
            <person name="Lightfoot D.J."/>
            <person name="Schmoeckel S.M."/>
            <person name="Li B."/>
            <person name="Borm T.J.A."/>
            <person name="Ohyanagi H."/>
            <person name="Mineta K."/>
            <person name="Michell C.T."/>
            <person name="Saber N."/>
            <person name="Kharbatia N.M."/>
            <person name="Rupper R.R."/>
            <person name="Sharp A.R."/>
            <person name="Dally N."/>
            <person name="Boughton B.A."/>
            <person name="Woo Y.H."/>
            <person name="Gao G."/>
            <person name="Schijlen E.G.W.M."/>
            <person name="Guo X."/>
            <person name="Momin A.A."/>
            <person name="Negrao S."/>
            <person name="Al-Babili S."/>
            <person name="Gehring C."/>
            <person name="Roessner U."/>
            <person name="Jung C."/>
            <person name="Murphy K."/>
            <person name="Arold S.T."/>
            <person name="Gojobori T."/>
            <person name="van der Linden C.G."/>
            <person name="van Loo E.N."/>
            <person name="Jellen E.N."/>
            <person name="Maughan P.J."/>
            <person name="Tester M."/>
        </authorList>
    </citation>
    <scope>NUCLEOTIDE SEQUENCE [LARGE SCALE GENOMIC DNA]</scope>
    <source>
        <strain evidence="2">cv. PI 614886</strain>
    </source>
</reference>
<evidence type="ECO:0000313" key="2">
    <source>
        <dbReference type="EnsemblPlants" id="AUR62005979-RA:cds"/>
    </source>
</evidence>
<dbReference type="Gramene" id="AUR62005979-RA">
    <property type="protein sequence ID" value="AUR62005979-RA:cds"/>
    <property type="gene ID" value="AUR62005979"/>
</dbReference>
<dbReference type="Proteomes" id="UP000596660">
    <property type="component" value="Unplaced"/>
</dbReference>
<keyword evidence="3" id="KW-1185">Reference proteome</keyword>
<reference evidence="2" key="2">
    <citation type="submission" date="2021-03" db="UniProtKB">
        <authorList>
            <consortium name="EnsemblPlants"/>
        </authorList>
    </citation>
    <scope>IDENTIFICATION</scope>
</reference>
<dbReference type="PANTHER" id="PTHR33443:SF30">
    <property type="entry name" value="SARCOSINE DEHYDROGENASE-2C PROTEIN"/>
    <property type="match status" value="1"/>
</dbReference>
<dbReference type="AlphaFoldDB" id="A0A803L290"/>
<dbReference type="EnsemblPlants" id="AUR62005979-RA">
    <property type="protein sequence ID" value="AUR62005979-RA:cds"/>
    <property type="gene ID" value="AUR62005979"/>
</dbReference>
<evidence type="ECO:0000256" key="1">
    <source>
        <dbReference type="SAM" id="MobiDB-lite"/>
    </source>
</evidence>
<protein>
    <submittedName>
        <fullName evidence="2">Uncharacterized protein</fullName>
    </submittedName>
</protein>
<dbReference type="PANTHER" id="PTHR33443">
    <property type="entry name" value="ZGC:112980"/>
    <property type="match status" value="1"/>
</dbReference>
<accession>A0A803L290</accession>
<proteinExistence type="predicted"/>